<dbReference type="InterPro" id="IPR001478">
    <property type="entry name" value="PDZ"/>
</dbReference>
<evidence type="ECO:0000259" key="2">
    <source>
        <dbReference type="PROSITE" id="PS50106"/>
    </source>
</evidence>
<comment type="caution">
    <text evidence="3">The sequence shown here is derived from an EMBL/GenBank/DDBJ whole genome shotgun (WGS) entry which is preliminary data.</text>
</comment>
<dbReference type="Proteomes" id="UP001153069">
    <property type="component" value="Unassembled WGS sequence"/>
</dbReference>
<keyword evidence="4" id="KW-1185">Reference proteome</keyword>
<dbReference type="EMBL" id="CAICTM010003710">
    <property type="protein sequence ID" value="CAB9531597.1"/>
    <property type="molecule type" value="Genomic_DNA"/>
</dbReference>
<dbReference type="Gene3D" id="2.30.42.10">
    <property type="match status" value="1"/>
</dbReference>
<feature type="region of interest" description="Disordered" evidence="1">
    <location>
        <begin position="1"/>
        <end position="21"/>
    </location>
</feature>
<reference evidence="3" key="1">
    <citation type="submission" date="2020-06" db="EMBL/GenBank/DDBJ databases">
        <authorList>
            <consortium name="Plant Systems Biology data submission"/>
        </authorList>
    </citation>
    <scope>NUCLEOTIDE SEQUENCE</scope>
    <source>
        <strain evidence="3">D6</strain>
    </source>
</reference>
<evidence type="ECO:0000256" key="1">
    <source>
        <dbReference type="SAM" id="MobiDB-lite"/>
    </source>
</evidence>
<evidence type="ECO:0000313" key="3">
    <source>
        <dbReference type="EMBL" id="CAB9531597.1"/>
    </source>
</evidence>
<proteinExistence type="predicted"/>
<dbReference type="SUPFAM" id="SSF50156">
    <property type="entry name" value="PDZ domain-like"/>
    <property type="match status" value="1"/>
</dbReference>
<evidence type="ECO:0000313" key="4">
    <source>
        <dbReference type="Proteomes" id="UP001153069"/>
    </source>
</evidence>
<dbReference type="PROSITE" id="PS50106">
    <property type="entry name" value="PDZ"/>
    <property type="match status" value="1"/>
</dbReference>
<name>A0A9N8HZK7_9STRA</name>
<dbReference type="AlphaFoldDB" id="A0A9N8HZK7"/>
<feature type="domain" description="PDZ" evidence="2">
    <location>
        <begin position="34"/>
        <end position="117"/>
    </location>
</feature>
<dbReference type="InterPro" id="IPR036034">
    <property type="entry name" value="PDZ_sf"/>
</dbReference>
<sequence>MIATAVKKPKRKEETEIVGQKRAPPLSEDRVYINAIIPKTKGSKLGMKLTEAADSGRDLLIIANILPGGLADESKLKQGMILYTVNGKLTEGKSAMEVARMLAGAEGTVTVVAIADKNEIEEKAKQKNMTMNENFRIGSSSQKYPEKRRRNRMMKRIR</sequence>
<dbReference type="SMART" id="SM00228">
    <property type="entry name" value="PDZ"/>
    <property type="match status" value="1"/>
</dbReference>
<dbReference type="Pfam" id="PF00595">
    <property type="entry name" value="PDZ"/>
    <property type="match status" value="1"/>
</dbReference>
<gene>
    <name evidence="3" type="ORF">SEMRO_3712_G350570.1</name>
</gene>
<accession>A0A9N8HZK7</accession>
<feature type="compositionally biased region" description="Basic residues" evidence="1">
    <location>
        <begin position="146"/>
        <end position="158"/>
    </location>
</feature>
<feature type="region of interest" description="Disordered" evidence="1">
    <location>
        <begin position="138"/>
        <end position="158"/>
    </location>
</feature>
<protein>
    <recommendedName>
        <fullName evidence="2">PDZ domain-containing protein</fullName>
    </recommendedName>
</protein>
<organism evidence="3 4">
    <name type="scientific">Seminavis robusta</name>
    <dbReference type="NCBI Taxonomy" id="568900"/>
    <lineage>
        <taxon>Eukaryota</taxon>
        <taxon>Sar</taxon>
        <taxon>Stramenopiles</taxon>
        <taxon>Ochrophyta</taxon>
        <taxon>Bacillariophyta</taxon>
        <taxon>Bacillariophyceae</taxon>
        <taxon>Bacillariophycidae</taxon>
        <taxon>Naviculales</taxon>
        <taxon>Naviculaceae</taxon>
        <taxon>Seminavis</taxon>
    </lineage>
</organism>